<keyword evidence="1" id="KW-0812">Transmembrane</keyword>
<proteinExistence type="predicted"/>
<keyword evidence="1" id="KW-0472">Membrane</keyword>
<keyword evidence="4" id="KW-1185">Reference proteome</keyword>
<name>A0A2V5L819_9MICC</name>
<keyword evidence="1" id="KW-1133">Transmembrane helix</keyword>
<dbReference type="InterPro" id="IPR012867">
    <property type="entry name" value="DUF1648"/>
</dbReference>
<feature type="transmembrane region" description="Helical" evidence="1">
    <location>
        <begin position="64"/>
        <end position="89"/>
    </location>
</feature>
<dbReference type="Pfam" id="PF07853">
    <property type="entry name" value="DUF1648"/>
    <property type="match status" value="1"/>
</dbReference>
<dbReference type="Proteomes" id="UP000247832">
    <property type="component" value="Unassembled WGS sequence"/>
</dbReference>
<dbReference type="OrthoDB" id="4303577at2"/>
<gene>
    <name evidence="3" type="ORF">CVV68_17180</name>
</gene>
<reference evidence="3 4" key="1">
    <citation type="submission" date="2018-05" db="EMBL/GenBank/DDBJ databases">
        <title>Genetic diversity of glacier-inhabiting Cryobacterium bacteria in China and description of Cryobacterium mengkeensis sp. nov. and Arthrobacter glacialis sp. nov.</title>
        <authorList>
            <person name="Liu Q."/>
            <person name="Xin Y.-H."/>
        </authorList>
    </citation>
    <scope>NUCLEOTIDE SEQUENCE [LARGE SCALE GENOMIC DNA]</scope>
    <source>
        <strain evidence="3 4">LI2</strain>
    </source>
</reference>
<evidence type="ECO:0000259" key="2">
    <source>
        <dbReference type="Pfam" id="PF07853"/>
    </source>
</evidence>
<evidence type="ECO:0000313" key="3">
    <source>
        <dbReference type="EMBL" id="PYI65773.1"/>
    </source>
</evidence>
<dbReference type="AlphaFoldDB" id="A0A2V5L819"/>
<sequence length="355" mass="36454">MILVGEPVRSAGAEHAYNRAWLNGVVAGPMLLGVLAAAWMFTVADRLPAELATHWGSNGVDGYSPLWVTALIAILVGGGSGTLLAGLGIASRGQSLMVSRICVGAGLGVGIMLTALFVAIVAGQLDLKDASQAGLSAPAMWAGAAVAVLVAVAAIWRYRPGEVDRRPGPEVQCAADALESEPVSADAARMAASGETLSVKVSMGPAKWCLSLGMGAVVGASVYFISPWLAVLGVPVAALMWIFCQGTLEIGPGGTTVLASGFWKLMPFDFTEIRAATVEDVRALDYGGWGYRLGGGSIAFITASGPALVLETAFHQRYVVSMPDVGTAARACSLVTAYARAGGNTNFGLKEGVKK</sequence>
<feature type="transmembrane region" description="Helical" evidence="1">
    <location>
        <begin position="21"/>
        <end position="44"/>
    </location>
</feature>
<comment type="caution">
    <text evidence="3">The sequence shown here is derived from an EMBL/GenBank/DDBJ whole genome shotgun (WGS) entry which is preliminary data.</text>
</comment>
<organism evidence="3 4">
    <name type="scientific">Arthrobacter livingstonensis</name>
    <dbReference type="NCBI Taxonomy" id="670078"/>
    <lineage>
        <taxon>Bacteria</taxon>
        <taxon>Bacillati</taxon>
        <taxon>Actinomycetota</taxon>
        <taxon>Actinomycetes</taxon>
        <taxon>Micrococcales</taxon>
        <taxon>Micrococcaceae</taxon>
        <taxon>Arthrobacter</taxon>
    </lineage>
</organism>
<feature type="transmembrane region" description="Helical" evidence="1">
    <location>
        <begin position="101"/>
        <end position="123"/>
    </location>
</feature>
<accession>A0A2V5L819</accession>
<dbReference type="EMBL" id="QJVD01000021">
    <property type="protein sequence ID" value="PYI65773.1"/>
    <property type="molecule type" value="Genomic_DNA"/>
</dbReference>
<feature type="transmembrane region" description="Helical" evidence="1">
    <location>
        <begin position="210"/>
        <end position="243"/>
    </location>
</feature>
<evidence type="ECO:0000256" key="1">
    <source>
        <dbReference type="SAM" id="Phobius"/>
    </source>
</evidence>
<protein>
    <recommendedName>
        <fullName evidence="2">DUF1648 domain-containing protein</fullName>
    </recommendedName>
</protein>
<evidence type="ECO:0000313" key="4">
    <source>
        <dbReference type="Proteomes" id="UP000247832"/>
    </source>
</evidence>
<feature type="domain" description="DUF1648" evidence="2">
    <location>
        <begin position="32"/>
        <end position="75"/>
    </location>
</feature>
<feature type="transmembrane region" description="Helical" evidence="1">
    <location>
        <begin position="135"/>
        <end position="156"/>
    </location>
</feature>
<dbReference type="RefSeq" id="WP_110502226.1">
    <property type="nucleotide sequence ID" value="NZ_QJVD01000021.1"/>
</dbReference>